<feature type="chain" id="PRO_5020980452" evidence="1">
    <location>
        <begin position="21"/>
        <end position="158"/>
    </location>
</feature>
<dbReference type="Proteomes" id="UP000003730">
    <property type="component" value="Unassembled WGS sequence"/>
</dbReference>
<comment type="caution">
    <text evidence="2">The sequence shown here is derived from an EMBL/GenBank/DDBJ whole genome shotgun (WGS) entry which is preliminary data.</text>
</comment>
<evidence type="ECO:0000313" key="3">
    <source>
        <dbReference type="Proteomes" id="UP000003730"/>
    </source>
</evidence>
<name>G2EBL9_9FLAO</name>
<dbReference type="EMBL" id="AFXZ01000012">
    <property type="protein sequence ID" value="EGV44183.2"/>
    <property type="molecule type" value="Genomic_DNA"/>
</dbReference>
<keyword evidence="3" id="KW-1185">Reference proteome</keyword>
<reference evidence="2 3" key="1">
    <citation type="journal article" date="2008" name="Int. J. Syst. Evol. Microbiol.">
        <title>Bizionia argentinensis sp. nov., isolated from surface marine water in Antarctica.</title>
        <authorList>
            <person name="Bercovich A."/>
            <person name="Vazquez S.C."/>
            <person name="Yankilevich P."/>
            <person name="Coria S.H."/>
            <person name="Foti M."/>
            <person name="Hernandez E."/>
            <person name="Vidal A."/>
            <person name="Ruberto L."/>
            <person name="Melo C."/>
            <person name="Marenssi S."/>
            <person name="Criscuolo M."/>
            <person name="Memoli M."/>
            <person name="Arguelles M."/>
            <person name="Mac Cormack W.P."/>
        </authorList>
    </citation>
    <scope>NUCLEOTIDE SEQUENCE [LARGE SCALE GENOMIC DNA]</scope>
    <source>
        <strain evidence="2 3">JUB59</strain>
    </source>
</reference>
<proteinExistence type="predicted"/>
<evidence type="ECO:0000256" key="1">
    <source>
        <dbReference type="SAM" id="SignalP"/>
    </source>
</evidence>
<dbReference type="AlphaFoldDB" id="G2EBL9"/>
<dbReference type="STRING" id="1046627.BZARG_898"/>
<sequence>MKQLLLSLLFVCTVCTSLCAQSSTLMNTKTKKVTDNMIFLTYHIYKIPEAILQIEYKNAILAKGRIKGFHETKTLNKADNLACDLLDKDMNVIETLYIENPLEKSIEFINDSGILEKRLIPLDSSEFTFRMPYNHKVIYAKIGVISNSNTSYFSITKL</sequence>
<accession>G2EBL9</accession>
<dbReference type="OrthoDB" id="1440356at2"/>
<evidence type="ECO:0000313" key="2">
    <source>
        <dbReference type="EMBL" id="EGV44183.2"/>
    </source>
</evidence>
<feature type="signal peptide" evidence="1">
    <location>
        <begin position="1"/>
        <end position="20"/>
    </location>
</feature>
<organism evidence="2 3">
    <name type="scientific">Bizionia argentinensis JUB59</name>
    <dbReference type="NCBI Taxonomy" id="1046627"/>
    <lineage>
        <taxon>Bacteria</taxon>
        <taxon>Pseudomonadati</taxon>
        <taxon>Bacteroidota</taxon>
        <taxon>Flavobacteriia</taxon>
        <taxon>Flavobacteriales</taxon>
        <taxon>Flavobacteriaceae</taxon>
        <taxon>Bizionia</taxon>
    </lineage>
</organism>
<keyword evidence="1" id="KW-0732">Signal</keyword>
<protein>
    <submittedName>
        <fullName evidence="2">Uncharacterized protein</fullName>
    </submittedName>
</protein>
<gene>
    <name evidence="2" type="ORF">BZARG_898</name>
</gene>
<dbReference type="RefSeq" id="WP_123766876.1">
    <property type="nucleotide sequence ID" value="NZ_AFXZ01000012.1"/>
</dbReference>